<dbReference type="Pfam" id="PF02302">
    <property type="entry name" value="PTS_IIB"/>
    <property type="match status" value="1"/>
</dbReference>
<sequence length="93" mass="10108">MRILAVCGSGLGSSFMIEMNIKDVLKELNVNDIEVNHADLGSSTSDMADLFVIGRDLAESASNLGELIVLDNILDKEELKSKISSNLKEKNIL</sequence>
<proteinExistence type="predicted"/>
<dbReference type="Gene3D" id="3.40.50.2300">
    <property type="match status" value="1"/>
</dbReference>
<dbReference type="AlphaFoldDB" id="A0A221M9J3"/>
<dbReference type="InterPro" id="IPR003501">
    <property type="entry name" value="PTS_EIIB_2/3"/>
</dbReference>
<dbReference type="GO" id="GO:0008982">
    <property type="term" value="F:protein-N(PI)-phosphohistidine-sugar phosphotransferase activity"/>
    <property type="evidence" value="ECO:0007669"/>
    <property type="project" value="InterPro"/>
</dbReference>
<dbReference type="RefSeq" id="WP_089530945.1">
    <property type="nucleotide sequence ID" value="NZ_CP022437.1"/>
</dbReference>
<evidence type="ECO:0000259" key="2">
    <source>
        <dbReference type="PROSITE" id="PS51099"/>
    </source>
</evidence>
<gene>
    <name evidence="3" type="ORF">CFK40_04420</name>
</gene>
<feature type="domain" description="PTS EIIB type-2" evidence="2">
    <location>
        <begin position="1"/>
        <end position="91"/>
    </location>
</feature>
<evidence type="ECO:0000313" key="4">
    <source>
        <dbReference type="Proteomes" id="UP000204391"/>
    </source>
</evidence>
<evidence type="ECO:0000313" key="3">
    <source>
        <dbReference type="EMBL" id="ASN04307.1"/>
    </source>
</evidence>
<protein>
    <submittedName>
        <fullName evidence="3">PTS lactose transporter subunit IIB</fullName>
    </submittedName>
</protein>
<accession>A0A221M9J3</accession>
<keyword evidence="4" id="KW-1185">Reference proteome</keyword>
<name>A0A221M9J3_9BACI</name>
<dbReference type="PROSITE" id="PS51099">
    <property type="entry name" value="PTS_EIIB_TYPE_2"/>
    <property type="match status" value="1"/>
</dbReference>
<dbReference type="EMBL" id="CP022437">
    <property type="protein sequence ID" value="ASN04307.1"/>
    <property type="molecule type" value="Genomic_DNA"/>
</dbReference>
<dbReference type="Proteomes" id="UP000204391">
    <property type="component" value="Chromosome"/>
</dbReference>
<dbReference type="InterPro" id="IPR036095">
    <property type="entry name" value="PTS_EIIB-like_sf"/>
</dbReference>
<evidence type="ECO:0000256" key="1">
    <source>
        <dbReference type="ARBA" id="ARBA00022679"/>
    </source>
</evidence>
<dbReference type="GO" id="GO:0009401">
    <property type="term" value="P:phosphoenolpyruvate-dependent sugar phosphotransferase system"/>
    <property type="evidence" value="ECO:0007669"/>
    <property type="project" value="InterPro"/>
</dbReference>
<dbReference type="CDD" id="cd05563">
    <property type="entry name" value="PTS_IIB_ascorbate"/>
    <property type="match status" value="1"/>
</dbReference>
<dbReference type="OrthoDB" id="6603449at2"/>
<organism evidence="3 4">
    <name type="scientific">Virgibacillus necropolis</name>
    <dbReference type="NCBI Taxonomy" id="163877"/>
    <lineage>
        <taxon>Bacteria</taxon>
        <taxon>Bacillati</taxon>
        <taxon>Bacillota</taxon>
        <taxon>Bacilli</taxon>
        <taxon>Bacillales</taxon>
        <taxon>Bacillaceae</taxon>
        <taxon>Virgibacillus</taxon>
    </lineage>
</organism>
<dbReference type="SUPFAM" id="SSF52794">
    <property type="entry name" value="PTS system IIB component-like"/>
    <property type="match status" value="1"/>
</dbReference>
<keyword evidence="1" id="KW-0808">Transferase</keyword>
<dbReference type="KEGG" id="vne:CFK40_04420"/>
<dbReference type="InterPro" id="IPR013011">
    <property type="entry name" value="PTS_EIIB_2"/>
</dbReference>
<reference evidence="3 4" key="1">
    <citation type="journal article" date="2003" name="Int. J. Syst. Evol. Microbiol.">
        <title>Virgibacillus carmonensis sp. nov., Virgibacillus necropolis sp. nov. and Virgibacillus picturae sp. nov., three novel species isolated from deteriorated mural paintings, transfer of the species of the genus salibacillus to Virgibacillus, as Virgibacillus marismortui comb. nov. and Virgibacillus salexigens comb. nov., and emended description of the genus Virgibacillus.</title>
        <authorList>
            <person name="Heyrman J."/>
            <person name="Logan N.A."/>
            <person name="Busse H.J."/>
            <person name="Balcaen A."/>
            <person name="Lebbe L."/>
            <person name="Rodriguez-Diaz M."/>
            <person name="Swings J."/>
            <person name="De Vos P."/>
        </authorList>
    </citation>
    <scope>NUCLEOTIDE SEQUENCE [LARGE SCALE GENOMIC DNA]</scope>
    <source>
        <strain evidence="3 4">LMG 19488</strain>
    </source>
</reference>